<evidence type="ECO:0000259" key="3">
    <source>
        <dbReference type="Pfam" id="PF08543"/>
    </source>
</evidence>
<dbReference type="CDD" id="cd01169">
    <property type="entry name" value="HMPP_kinase"/>
    <property type="match status" value="1"/>
</dbReference>
<evidence type="ECO:0000256" key="1">
    <source>
        <dbReference type="ARBA" id="ARBA00004948"/>
    </source>
</evidence>
<accession>A0A558DUV1</accession>
<name>A0A558DUV1_9GAMM</name>
<dbReference type="GO" id="GO:0008972">
    <property type="term" value="F:phosphomethylpyrimidine kinase activity"/>
    <property type="evidence" value="ECO:0007669"/>
    <property type="project" value="InterPro"/>
</dbReference>
<comment type="pathway">
    <text evidence="1">Cofactor biosynthesis; thiamine diphosphate biosynthesis.</text>
</comment>
<sequence>MQPTDKPIVLSISGHDPSGGAGIQADIETISALGCHAATAISCLTIQDSRNVHELTPLEPEQIIRQVETLWLDYTIRAIKIGLIGSADGARAIGEFLAKHPEVPVILDPILAAGGGTVLASQRLIDTIIERIIPYTTLVTPNSQEARKLTGLEHLEQCAEHLIQQGTQSVLITGTHEASEEVINTLYRPNLKPLLNSWPRLNHSYHGSGCTIASAIATELAKGSSLEQAVIHAQRYTWESLASGWQPGKGQHIPNRQFNHHTE</sequence>
<keyword evidence="4" id="KW-0808">Transferase</keyword>
<dbReference type="GO" id="GO:0009228">
    <property type="term" value="P:thiamine biosynthetic process"/>
    <property type="evidence" value="ECO:0007669"/>
    <property type="project" value="InterPro"/>
</dbReference>
<feature type="domain" description="Pyridoxamine kinase/Phosphomethylpyrimidine kinase" evidence="3">
    <location>
        <begin position="16"/>
        <end position="252"/>
    </location>
</feature>
<reference evidence="4 5" key="1">
    <citation type="submission" date="2019-07" db="EMBL/GenBank/DDBJ databases">
        <title>The pathways for chlorine oxyanion respiration interact through the shared metabolite chlorate.</title>
        <authorList>
            <person name="Barnum T.P."/>
            <person name="Cheng Y."/>
            <person name="Hill K.A."/>
            <person name="Lucas L.N."/>
            <person name="Carlson H.K."/>
            <person name="Coates J.D."/>
        </authorList>
    </citation>
    <scope>NUCLEOTIDE SEQUENCE [LARGE SCALE GENOMIC DNA]</scope>
    <source>
        <strain evidence="4 5">BK-1</strain>
    </source>
</reference>
<dbReference type="GO" id="GO:0008902">
    <property type="term" value="F:hydroxymethylpyrimidine kinase activity"/>
    <property type="evidence" value="ECO:0007669"/>
    <property type="project" value="UniProtKB-EC"/>
</dbReference>
<dbReference type="SUPFAM" id="SSF53613">
    <property type="entry name" value="Ribokinase-like"/>
    <property type="match status" value="1"/>
</dbReference>
<dbReference type="EMBL" id="VMNH01000016">
    <property type="protein sequence ID" value="TVO72560.1"/>
    <property type="molecule type" value="Genomic_DNA"/>
</dbReference>
<dbReference type="GO" id="GO:0009229">
    <property type="term" value="P:thiamine diphosphate biosynthetic process"/>
    <property type="evidence" value="ECO:0007669"/>
    <property type="project" value="UniProtKB-UniPathway"/>
</dbReference>
<dbReference type="EC" id="2.7.1.49" evidence="2"/>
<dbReference type="Gene3D" id="3.40.1190.20">
    <property type="match status" value="1"/>
</dbReference>
<proteinExistence type="predicted"/>
<dbReference type="PANTHER" id="PTHR20858">
    <property type="entry name" value="PHOSPHOMETHYLPYRIMIDINE KINASE"/>
    <property type="match status" value="1"/>
</dbReference>
<dbReference type="InterPro" id="IPR029056">
    <property type="entry name" value="Ribokinase-like"/>
</dbReference>
<dbReference type="PANTHER" id="PTHR20858:SF17">
    <property type="entry name" value="HYDROXYMETHYLPYRIMIDINE_PHOSPHOMETHYLPYRIMIDINE KINASE THI20-RELATED"/>
    <property type="match status" value="1"/>
</dbReference>
<dbReference type="InterPro" id="IPR004399">
    <property type="entry name" value="HMP/HMP-P_kinase_dom"/>
</dbReference>
<dbReference type="Pfam" id="PF08543">
    <property type="entry name" value="Phos_pyr_kin"/>
    <property type="match status" value="1"/>
</dbReference>
<evidence type="ECO:0000313" key="4">
    <source>
        <dbReference type="EMBL" id="TVO72560.1"/>
    </source>
</evidence>
<dbReference type="Proteomes" id="UP000316649">
    <property type="component" value="Unassembled WGS sequence"/>
</dbReference>
<dbReference type="OrthoDB" id="9810880at2"/>
<evidence type="ECO:0000256" key="2">
    <source>
        <dbReference type="ARBA" id="ARBA00012135"/>
    </source>
</evidence>
<dbReference type="UniPathway" id="UPA00060">
    <property type="reaction ID" value="UER00138"/>
</dbReference>
<dbReference type="GO" id="GO:0005829">
    <property type="term" value="C:cytosol"/>
    <property type="evidence" value="ECO:0007669"/>
    <property type="project" value="TreeGrafter"/>
</dbReference>
<evidence type="ECO:0000313" key="5">
    <source>
        <dbReference type="Proteomes" id="UP000316649"/>
    </source>
</evidence>
<keyword evidence="5" id="KW-1185">Reference proteome</keyword>
<comment type="caution">
    <text evidence="4">The sequence shown here is derived from an EMBL/GenBank/DDBJ whole genome shotgun (WGS) entry which is preliminary data.</text>
</comment>
<dbReference type="InterPro" id="IPR013749">
    <property type="entry name" value="PM/HMP-P_kinase-1"/>
</dbReference>
<gene>
    <name evidence="4" type="ORF">FHP88_12785</name>
</gene>
<dbReference type="AlphaFoldDB" id="A0A558DUV1"/>
<protein>
    <recommendedName>
        <fullName evidence="2">hydroxymethylpyrimidine kinase</fullName>
        <ecNumber evidence="2">2.7.1.49</ecNumber>
    </recommendedName>
</protein>
<organism evidence="4 5">
    <name type="scientific">Sedimenticola selenatireducens</name>
    <dbReference type="NCBI Taxonomy" id="191960"/>
    <lineage>
        <taxon>Bacteria</taxon>
        <taxon>Pseudomonadati</taxon>
        <taxon>Pseudomonadota</taxon>
        <taxon>Gammaproteobacteria</taxon>
        <taxon>Chromatiales</taxon>
        <taxon>Sedimenticolaceae</taxon>
        <taxon>Sedimenticola</taxon>
    </lineage>
</organism>
<keyword evidence="4" id="KW-0418">Kinase</keyword>